<feature type="region of interest" description="Disordered" evidence="2">
    <location>
        <begin position="214"/>
        <end position="282"/>
    </location>
</feature>
<evidence type="ECO:0000259" key="4">
    <source>
        <dbReference type="Pfam" id="PF02582"/>
    </source>
</evidence>
<dbReference type="Pfam" id="PF02582">
    <property type="entry name" value="DUF155"/>
    <property type="match status" value="1"/>
</dbReference>
<feature type="transmembrane region" description="Helical" evidence="3">
    <location>
        <begin position="496"/>
        <end position="518"/>
    </location>
</feature>
<feature type="compositionally biased region" description="Polar residues" evidence="2">
    <location>
        <begin position="58"/>
        <end position="71"/>
    </location>
</feature>
<evidence type="ECO:0000313" key="5">
    <source>
        <dbReference type="EMBL" id="OCL13770.1"/>
    </source>
</evidence>
<feature type="region of interest" description="Disordered" evidence="2">
    <location>
        <begin position="1"/>
        <end position="136"/>
    </location>
</feature>
<evidence type="ECO:0000313" key="6">
    <source>
        <dbReference type="Proteomes" id="UP000250140"/>
    </source>
</evidence>
<name>A0A8E2FBG9_9PEZI</name>
<keyword evidence="3" id="KW-0812">Transmembrane</keyword>
<gene>
    <name evidence="5" type="ORF">AOQ84DRAFT_332125</name>
</gene>
<sequence length="524" mass="58566">MASASTATESTPLISSMSHSQGSSQPAPPKPQRTVTFNPTVTTSSPTPSSPLRPSQFPIASSVSSVPTSHAGQPMLSALNSKLRRRNSSGSPLVPPSIPAPKIGPQRTTRTAQKLKLLPDPEHSEEGPDEESGRDVYAQFTRIKDPTARRDAARLGKADRERLPRVTAYCTANSYRMDDLMRFLKGKTKTRGAAPKLFDECIYTPYNYGRSGLEKTAGSSTAEEYLRKRPRRYSDSAVGVDTHSEQRREDLMDLHTQGGDISLDNGESSVPNHTPEEMQQPSGPTLDTLDFDTQVHTAEVFLFDYGTVVIWGMTLQQEHRFLKEIAKFEVEKLSKDDVQTEDFNFYYTREYQARIYNDFISLREKKNYMTKLAISHALSQSVKTSLYEDLVDNTIETTKDIPSQIATSGKVNLNKTQINMQIGELFILRINIHLQGSVLDAPELMWAEPQLDPVYQAVRSYLEMDQRVGLLTERLNVIGDLLAVLKDQLTVTHGELLEWIVIILIFAEIVVAAINIFVDMHAAD</sequence>
<feature type="compositionally biased region" description="Polar residues" evidence="2">
    <location>
        <begin position="1"/>
        <end position="14"/>
    </location>
</feature>
<dbReference type="PANTHER" id="PTHR16255:SF15">
    <property type="entry name" value="SPORULATION PROTEIN RMD1"/>
    <property type="match status" value="1"/>
</dbReference>
<dbReference type="InterPro" id="IPR003734">
    <property type="entry name" value="DUF155"/>
</dbReference>
<comment type="similarity">
    <text evidence="1">Belongs to the RMD1/sif2 family.</text>
</comment>
<protein>
    <submittedName>
        <fullName evidence="5">Sporulation protein-like protein RMD1</fullName>
    </submittedName>
</protein>
<reference evidence="5 6" key="1">
    <citation type="journal article" date="2016" name="Nat. Commun.">
        <title>Ectomycorrhizal ecology is imprinted in the genome of the dominant symbiotic fungus Cenococcum geophilum.</title>
        <authorList>
            <consortium name="DOE Joint Genome Institute"/>
            <person name="Peter M."/>
            <person name="Kohler A."/>
            <person name="Ohm R.A."/>
            <person name="Kuo A."/>
            <person name="Krutzmann J."/>
            <person name="Morin E."/>
            <person name="Arend M."/>
            <person name="Barry K.W."/>
            <person name="Binder M."/>
            <person name="Choi C."/>
            <person name="Clum A."/>
            <person name="Copeland A."/>
            <person name="Grisel N."/>
            <person name="Haridas S."/>
            <person name="Kipfer T."/>
            <person name="LaButti K."/>
            <person name="Lindquist E."/>
            <person name="Lipzen A."/>
            <person name="Maire R."/>
            <person name="Meier B."/>
            <person name="Mihaltcheva S."/>
            <person name="Molinier V."/>
            <person name="Murat C."/>
            <person name="Poggeler S."/>
            <person name="Quandt C.A."/>
            <person name="Sperisen C."/>
            <person name="Tritt A."/>
            <person name="Tisserant E."/>
            <person name="Crous P.W."/>
            <person name="Henrissat B."/>
            <person name="Nehls U."/>
            <person name="Egli S."/>
            <person name="Spatafora J.W."/>
            <person name="Grigoriev I.V."/>
            <person name="Martin F.M."/>
        </authorList>
    </citation>
    <scope>NUCLEOTIDE SEQUENCE [LARGE SCALE GENOMIC DNA]</scope>
    <source>
        <strain evidence="5 6">CBS 207.34</strain>
    </source>
</reference>
<feature type="compositionally biased region" description="Basic and acidic residues" evidence="2">
    <location>
        <begin position="242"/>
        <end position="253"/>
    </location>
</feature>
<dbReference type="AlphaFoldDB" id="A0A8E2FBG9"/>
<keyword evidence="3" id="KW-1133">Transmembrane helix</keyword>
<dbReference type="GO" id="GO:0005739">
    <property type="term" value="C:mitochondrion"/>
    <property type="evidence" value="ECO:0007669"/>
    <property type="project" value="UniProtKB-ARBA"/>
</dbReference>
<organism evidence="5 6">
    <name type="scientific">Glonium stellatum</name>
    <dbReference type="NCBI Taxonomy" id="574774"/>
    <lineage>
        <taxon>Eukaryota</taxon>
        <taxon>Fungi</taxon>
        <taxon>Dikarya</taxon>
        <taxon>Ascomycota</taxon>
        <taxon>Pezizomycotina</taxon>
        <taxon>Dothideomycetes</taxon>
        <taxon>Pleosporomycetidae</taxon>
        <taxon>Gloniales</taxon>
        <taxon>Gloniaceae</taxon>
        <taxon>Glonium</taxon>
    </lineage>
</organism>
<dbReference type="OrthoDB" id="18302at2759"/>
<keyword evidence="6" id="KW-1185">Reference proteome</keyword>
<feature type="domain" description="DUF155" evidence="4">
    <location>
        <begin position="300"/>
        <end position="471"/>
    </location>
</feature>
<accession>A0A8E2FBG9</accession>
<dbReference type="InterPro" id="IPR051624">
    <property type="entry name" value="RMD1/Sad1-interacting"/>
</dbReference>
<feature type="compositionally biased region" description="Low complexity" evidence="2">
    <location>
        <begin position="15"/>
        <end position="24"/>
    </location>
</feature>
<evidence type="ECO:0000256" key="2">
    <source>
        <dbReference type="SAM" id="MobiDB-lite"/>
    </source>
</evidence>
<proteinExistence type="inferred from homology"/>
<dbReference type="EMBL" id="KV748670">
    <property type="protein sequence ID" value="OCL13770.1"/>
    <property type="molecule type" value="Genomic_DNA"/>
</dbReference>
<feature type="compositionally biased region" description="Basic and acidic residues" evidence="2">
    <location>
        <begin position="117"/>
        <end position="134"/>
    </location>
</feature>
<keyword evidence="3" id="KW-0472">Membrane</keyword>
<evidence type="ECO:0000256" key="1">
    <source>
        <dbReference type="ARBA" id="ARBA00008306"/>
    </source>
</evidence>
<dbReference type="Proteomes" id="UP000250140">
    <property type="component" value="Unassembled WGS sequence"/>
</dbReference>
<feature type="compositionally biased region" description="Polar residues" evidence="2">
    <location>
        <begin position="265"/>
        <end position="282"/>
    </location>
</feature>
<feature type="compositionally biased region" description="Low complexity" evidence="2">
    <location>
        <begin position="36"/>
        <end position="55"/>
    </location>
</feature>
<dbReference type="PANTHER" id="PTHR16255">
    <property type="entry name" value="REQUIRED FOR MEIOTIC NUCLEAR DIVISION PROTEIN 1 HOMOLOG"/>
    <property type="match status" value="1"/>
</dbReference>
<evidence type="ECO:0000256" key="3">
    <source>
        <dbReference type="SAM" id="Phobius"/>
    </source>
</evidence>